<dbReference type="EMBL" id="JPRD01000048">
    <property type="protein sequence ID" value="KIF50758.1"/>
    <property type="molecule type" value="Genomic_DNA"/>
</dbReference>
<dbReference type="SUPFAM" id="SSF52980">
    <property type="entry name" value="Restriction endonuclease-like"/>
    <property type="match status" value="1"/>
</dbReference>
<dbReference type="Proteomes" id="UP000031586">
    <property type="component" value="Unassembled WGS sequence"/>
</dbReference>
<gene>
    <name evidence="3" type="ORF">H735_23120</name>
</gene>
<dbReference type="AlphaFoldDB" id="A0A0C1VLP3"/>
<evidence type="ECO:0000313" key="4">
    <source>
        <dbReference type="Proteomes" id="UP000031586"/>
    </source>
</evidence>
<dbReference type="GO" id="GO:0003676">
    <property type="term" value="F:nucleic acid binding"/>
    <property type="evidence" value="ECO:0007669"/>
    <property type="project" value="InterPro"/>
</dbReference>
<dbReference type="PANTHER" id="PTHR34039">
    <property type="entry name" value="UPF0102 PROTEIN YRAN"/>
    <property type="match status" value="1"/>
</dbReference>
<dbReference type="PATRIC" id="fig|1229493.5.peg.4031"/>
<dbReference type="HAMAP" id="MF_00048">
    <property type="entry name" value="UPF0102"/>
    <property type="match status" value="1"/>
</dbReference>
<organism evidence="3 4">
    <name type="scientific">Vibrio owensii CAIM 1854 = LMG 25443</name>
    <dbReference type="NCBI Taxonomy" id="1229493"/>
    <lineage>
        <taxon>Bacteria</taxon>
        <taxon>Pseudomonadati</taxon>
        <taxon>Pseudomonadota</taxon>
        <taxon>Gammaproteobacteria</taxon>
        <taxon>Vibrionales</taxon>
        <taxon>Vibrionaceae</taxon>
        <taxon>Vibrio</taxon>
    </lineage>
</organism>
<dbReference type="InterPro" id="IPR011335">
    <property type="entry name" value="Restrct_endonuc-II-like"/>
</dbReference>
<name>A0A0C1VLP3_9VIBR</name>
<dbReference type="NCBIfam" id="TIGR00252">
    <property type="entry name" value="YraN family protein"/>
    <property type="match status" value="1"/>
</dbReference>
<dbReference type="RefSeq" id="WP_020194000.1">
    <property type="nucleotide sequence ID" value="NZ_BAOH01000002.1"/>
</dbReference>
<proteinExistence type="inferred from homology"/>
<evidence type="ECO:0000313" key="3">
    <source>
        <dbReference type="EMBL" id="KIF50758.1"/>
    </source>
</evidence>
<protein>
    <recommendedName>
        <fullName evidence="2">UPF0102 protein H735_23120</fullName>
    </recommendedName>
</protein>
<dbReference type="InterPro" id="IPR011856">
    <property type="entry name" value="tRNA_endonuc-like_dom_sf"/>
</dbReference>
<comment type="caution">
    <text evidence="3">The sequence shown here is derived from an EMBL/GenBank/DDBJ whole genome shotgun (WGS) entry which is preliminary data.</text>
</comment>
<dbReference type="CDD" id="cd20736">
    <property type="entry name" value="PoNe_Nuclease"/>
    <property type="match status" value="1"/>
</dbReference>
<evidence type="ECO:0000256" key="1">
    <source>
        <dbReference type="ARBA" id="ARBA00006738"/>
    </source>
</evidence>
<dbReference type="Pfam" id="PF02021">
    <property type="entry name" value="UPF0102"/>
    <property type="match status" value="1"/>
</dbReference>
<dbReference type="InterPro" id="IPR003509">
    <property type="entry name" value="UPF0102_YraN-like"/>
</dbReference>
<sequence>MGLFSKRQIGNQYETLAKQYLQRQGLRFLDQNFLTKVGEIDLIFQQGETIVFVEVKYRKNDSFGSAAEMVTRAKMRKLVKTAQIWLSQQKRSANNIDYRFDVVAIHDNGRDINWIQNAISEG</sequence>
<dbReference type="NCBIfam" id="NF009150">
    <property type="entry name" value="PRK12497.1-3"/>
    <property type="match status" value="1"/>
</dbReference>
<comment type="similarity">
    <text evidence="1 2">Belongs to the UPF0102 family.</text>
</comment>
<evidence type="ECO:0000256" key="2">
    <source>
        <dbReference type="HAMAP-Rule" id="MF_00048"/>
    </source>
</evidence>
<dbReference type="PANTHER" id="PTHR34039:SF1">
    <property type="entry name" value="UPF0102 PROTEIN YRAN"/>
    <property type="match status" value="1"/>
</dbReference>
<reference evidence="3 4" key="1">
    <citation type="submission" date="2014-07" db="EMBL/GenBank/DDBJ databases">
        <title>Unique and conserved regions in Vibrio harveyi and related species in comparison with the shrimp pathogen Vibrio harveyi CAIM 1792.</title>
        <authorList>
            <person name="Espinoza-Valles I."/>
            <person name="Vora G."/>
            <person name="Leekitcharoenphon P."/>
            <person name="Ussery D."/>
            <person name="Hoj L."/>
            <person name="Gomez-Gil B."/>
        </authorList>
    </citation>
    <scope>NUCLEOTIDE SEQUENCE [LARGE SCALE GENOMIC DNA]</scope>
    <source>
        <strain evidence="4">CAIM 1854 / LMG 25443</strain>
    </source>
</reference>
<accession>A0A0C1VLP3</accession>
<dbReference type="Gene3D" id="3.40.1350.10">
    <property type="match status" value="1"/>
</dbReference>